<dbReference type="Proteomes" id="UP000677054">
    <property type="component" value="Unassembled WGS sequence"/>
</dbReference>
<dbReference type="EMBL" id="LR903682">
    <property type="protein sequence ID" value="CAD7252165.1"/>
    <property type="molecule type" value="Genomic_DNA"/>
</dbReference>
<feature type="compositionally biased region" description="Basic and acidic residues" evidence="1">
    <location>
        <begin position="69"/>
        <end position="84"/>
    </location>
</feature>
<feature type="region of interest" description="Disordered" evidence="1">
    <location>
        <begin position="1"/>
        <end position="38"/>
    </location>
</feature>
<feature type="compositionally biased region" description="Polar residues" evidence="1">
    <location>
        <begin position="1"/>
        <end position="11"/>
    </location>
</feature>
<dbReference type="EMBL" id="CAJPEV010004165">
    <property type="protein sequence ID" value="CAG0901303.1"/>
    <property type="molecule type" value="Genomic_DNA"/>
</dbReference>
<protein>
    <recommendedName>
        <fullName evidence="2">Mab-21-like HhH/H2TH-like domain-containing protein</fullName>
    </recommendedName>
</protein>
<reference evidence="3" key="1">
    <citation type="submission" date="2020-11" db="EMBL/GenBank/DDBJ databases">
        <authorList>
            <person name="Tran Van P."/>
        </authorList>
    </citation>
    <scope>NUCLEOTIDE SEQUENCE</scope>
</reference>
<feature type="region of interest" description="Disordered" evidence="1">
    <location>
        <begin position="63"/>
        <end position="84"/>
    </location>
</feature>
<evidence type="ECO:0000259" key="2">
    <source>
        <dbReference type="Pfam" id="PF20266"/>
    </source>
</evidence>
<name>A0A7R9ADP9_9CRUS</name>
<feature type="domain" description="Mab-21-like HhH/H2TH-like" evidence="2">
    <location>
        <begin position="466"/>
        <end position="544"/>
    </location>
</feature>
<gene>
    <name evidence="3" type="ORF">DSTB1V02_LOCUS11924</name>
</gene>
<dbReference type="Gene3D" id="1.10.1410.40">
    <property type="match status" value="1"/>
</dbReference>
<accession>A0A7R9ADP9</accession>
<organism evidence="3">
    <name type="scientific">Darwinula stevensoni</name>
    <dbReference type="NCBI Taxonomy" id="69355"/>
    <lineage>
        <taxon>Eukaryota</taxon>
        <taxon>Metazoa</taxon>
        <taxon>Ecdysozoa</taxon>
        <taxon>Arthropoda</taxon>
        <taxon>Crustacea</taxon>
        <taxon>Oligostraca</taxon>
        <taxon>Ostracoda</taxon>
        <taxon>Podocopa</taxon>
        <taxon>Podocopida</taxon>
        <taxon>Darwinulocopina</taxon>
        <taxon>Darwinuloidea</taxon>
        <taxon>Darwinulidae</taxon>
        <taxon>Darwinula</taxon>
    </lineage>
</organism>
<dbReference type="OrthoDB" id="6350060at2759"/>
<feature type="compositionally biased region" description="Basic residues" evidence="1">
    <location>
        <begin position="214"/>
        <end position="224"/>
    </location>
</feature>
<feature type="compositionally biased region" description="Polar residues" evidence="1">
    <location>
        <begin position="228"/>
        <end position="240"/>
    </location>
</feature>
<keyword evidence="4" id="KW-1185">Reference proteome</keyword>
<dbReference type="PANTHER" id="PTHR10656:SF69">
    <property type="entry name" value="MAB-21-LIKE HHH_H2TH-LIKE DOMAIN-CONTAINING PROTEIN"/>
    <property type="match status" value="1"/>
</dbReference>
<dbReference type="PANTHER" id="PTHR10656">
    <property type="entry name" value="CELL FATE DETERMINING PROTEIN MAB21-RELATED"/>
    <property type="match status" value="1"/>
</dbReference>
<dbReference type="Pfam" id="PF20266">
    <property type="entry name" value="Mab-21_C"/>
    <property type="match status" value="1"/>
</dbReference>
<dbReference type="InterPro" id="IPR024810">
    <property type="entry name" value="MAB21L/cGLR"/>
</dbReference>
<evidence type="ECO:0000313" key="3">
    <source>
        <dbReference type="EMBL" id="CAD7252165.1"/>
    </source>
</evidence>
<sequence>MGKVCFSNTTDQADKAGHPIPNDDSVDGGLQGSSDEVEKAKELSYEALQYDLLHRQHLSKLQPRHIGSSHREKEEIDAAKGERDREMTRKLLPSHKSCFFTGCLYEQLTSNVVLRKRNEPYAKVIAPAMECYINYENAEIRRSDESSVDFNRLESGGLQFKMDSDSEAFQRGEVNLCLDHETDARSSIVSLGYNSTDYTSSTTVTDASVYAPQGRRRRRNKRGKHLSENPSGATDANISSSDEEERTGASSLFPASERAAWTTENRTGVIMSNIEIHQAGNRQPNAGSTTDSGMRSSIDTAASLTDLTCRRTTQSELHRFIKHFKDIAFLLGNRDLANHHTSRYHMVNYETRTYGNSAHYRFIPTITVPFWPNECHEWVTRERVPIKDVRLNRVYVWPTKDMVERAKLLGCHLIPKLPDRSSNPSGTHSWTMNFIKVEAFLMRTLRHSQIRCYLFCIVLYKMYLEDPKAPLINVHHIQHILFHMCEDEPQEWPEDQLAERIFHVMKSLLRALEKRRLQNYFMKKMNNLENIPMQQILRMQKRVSELLENWTMSIFHVLEGLSSLEFASGFYPKFPFESLYHYLTTGKQTLLVQMSEMSFSEQSEIANGLKNTAETRAGKFFMKMSESASLQKFGTWRKSD</sequence>
<evidence type="ECO:0000313" key="4">
    <source>
        <dbReference type="Proteomes" id="UP000677054"/>
    </source>
</evidence>
<proteinExistence type="predicted"/>
<dbReference type="InterPro" id="IPR046906">
    <property type="entry name" value="Mab-21_HhH/H2TH-like"/>
</dbReference>
<evidence type="ECO:0000256" key="1">
    <source>
        <dbReference type="SAM" id="MobiDB-lite"/>
    </source>
</evidence>
<dbReference type="SMART" id="SM01265">
    <property type="entry name" value="Mab-21"/>
    <property type="match status" value="1"/>
</dbReference>
<dbReference type="AlphaFoldDB" id="A0A7R9ADP9"/>
<feature type="region of interest" description="Disordered" evidence="1">
    <location>
        <begin position="204"/>
        <end position="255"/>
    </location>
</feature>